<dbReference type="SUPFAM" id="SSF52777">
    <property type="entry name" value="CoA-dependent acyltransferases"/>
    <property type="match status" value="2"/>
</dbReference>
<dbReference type="Pfam" id="PF00501">
    <property type="entry name" value="AMP-binding"/>
    <property type="match status" value="1"/>
</dbReference>
<name>A0A7W7ZVI1_9BACT</name>
<protein>
    <submittedName>
        <fullName evidence="3">Amino acid adenylation domain-containing protein</fullName>
    </submittedName>
</protein>
<dbReference type="Gene3D" id="3.40.50.980">
    <property type="match status" value="2"/>
</dbReference>
<dbReference type="PANTHER" id="PTHR45527">
    <property type="entry name" value="NONRIBOSOMAL PEPTIDE SYNTHETASE"/>
    <property type="match status" value="1"/>
</dbReference>
<evidence type="ECO:0000259" key="1">
    <source>
        <dbReference type="Pfam" id="PF00501"/>
    </source>
</evidence>
<feature type="domain" description="AMP-dependent synthetase/ligase" evidence="1">
    <location>
        <begin position="467"/>
        <end position="821"/>
    </location>
</feature>
<dbReference type="Pfam" id="PF00668">
    <property type="entry name" value="Condensation"/>
    <property type="match status" value="1"/>
</dbReference>
<dbReference type="Gene3D" id="3.30.559.10">
    <property type="entry name" value="Chloramphenicol acetyltransferase-like domain"/>
    <property type="match status" value="1"/>
</dbReference>
<dbReference type="Proteomes" id="UP000584867">
    <property type="component" value="Unassembled WGS sequence"/>
</dbReference>
<feature type="domain" description="Condensation" evidence="2">
    <location>
        <begin position="8"/>
        <end position="446"/>
    </location>
</feature>
<comment type="caution">
    <text evidence="3">The sequence shown here is derived from an EMBL/GenBank/DDBJ whole genome shotgun (WGS) entry which is preliminary data.</text>
</comment>
<dbReference type="AlphaFoldDB" id="A0A7W7ZVI1"/>
<dbReference type="FunFam" id="3.40.50.12780:FF:000012">
    <property type="entry name" value="Non-ribosomal peptide synthetase"/>
    <property type="match status" value="1"/>
</dbReference>
<dbReference type="InterPro" id="IPR020845">
    <property type="entry name" value="AMP-binding_CS"/>
</dbReference>
<dbReference type="GO" id="GO:0005829">
    <property type="term" value="C:cytosol"/>
    <property type="evidence" value="ECO:0007669"/>
    <property type="project" value="TreeGrafter"/>
</dbReference>
<dbReference type="InterPro" id="IPR001242">
    <property type="entry name" value="Condensation_dom"/>
</dbReference>
<feature type="non-terminal residue" evidence="3">
    <location>
        <position position="840"/>
    </location>
</feature>
<dbReference type="InterPro" id="IPR010071">
    <property type="entry name" value="AA_adenyl_dom"/>
</dbReference>
<dbReference type="Gene3D" id="3.30.559.30">
    <property type="entry name" value="Nonribosomal peptide synthetase, condensation domain"/>
    <property type="match status" value="1"/>
</dbReference>
<dbReference type="PROSITE" id="PS00455">
    <property type="entry name" value="AMP_BINDING"/>
    <property type="match status" value="1"/>
</dbReference>
<dbReference type="PANTHER" id="PTHR45527:SF14">
    <property type="entry name" value="PLIPASTATIN SYNTHASE SUBUNIT B"/>
    <property type="match status" value="1"/>
</dbReference>
<evidence type="ECO:0000259" key="2">
    <source>
        <dbReference type="Pfam" id="PF00668"/>
    </source>
</evidence>
<sequence>MGDANPGKEIPVSVSQSGIWFAQKLDPSAPAFNLGQYCEIDGDLDLQIFEQAVRQILGEAECLRAQFYEEDGKPRQVIAAEIEWSLPVTDLSGESDPFAAALAWMDADLATPIEIVGGEIFYYSIFRLAPRRFLWYTRYHHIAIDGFGGWTIAMRIAEVYSALVVGGDAGASPFGPLEVLEEEERKYRSSERFARDKQYWLEKLDERAPLALLNAQADRTPSGRGLFLSGVSYLSAEDKQKLQDLLASCDLTWPQILMAATAIYTYSVTGNDDLVLALPVALRSGTVRNIPGVVSNVLPVRLRVRPDMSLLELTKQIARELRQHLRHQRYRTEDMHRDLGMLGQAQKLYGTIVNVMSFDYDLKFGESTSRTFTLAVGPVEDMSILGYDPSDRDGLRIIFHAKSSLYSLEDLARHQERFIAVLRKAITNPNELVARIDLLAASEKQLVLQEWNDTARPVPAETVVDLFERQVEKTPNAVAVVCEDDQLTYEELNQRANRLARLLIAEGVKPEAMVGLCVERSLEMIVGLFGILKAGAAYLPLDADYPHDRLEFMVQDTRPVCVLTTETTKEVVSPGVPQIQLDARKIVTRLSRLSRTNPNRVSVGLNPEHPAYVIYTSGSTGRPKGVVVEHRGLRNLLTWIQDSCELNAQDALLQKTPFGFDASVTELFWPLCFGSQLVMARPEGHRDPVYLAEAIRRYSITTIQFVPTMLEQFLEFADAKSCPSLLRVQCGGGILSEALRKRFRERLPGVLLFNLYGPTETTVDVTSWESAEDGAETGVPPIGRPVWNTQLYLLDSSLRPMPVGSAGELYIAGSGLARGYLGRPGMTAERFVANPYGEPG</sequence>
<dbReference type="GO" id="GO:0044550">
    <property type="term" value="P:secondary metabolite biosynthetic process"/>
    <property type="evidence" value="ECO:0007669"/>
    <property type="project" value="TreeGrafter"/>
</dbReference>
<dbReference type="InterPro" id="IPR023213">
    <property type="entry name" value="CAT-like_dom_sf"/>
</dbReference>
<evidence type="ECO:0000313" key="3">
    <source>
        <dbReference type="EMBL" id="MBB5066567.1"/>
    </source>
</evidence>
<dbReference type="NCBIfam" id="TIGR01733">
    <property type="entry name" value="AA-adenyl-dom"/>
    <property type="match status" value="1"/>
</dbReference>
<dbReference type="SUPFAM" id="SSF56801">
    <property type="entry name" value="Acetyl-CoA synthetase-like"/>
    <property type="match status" value="1"/>
</dbReference>
<dbReference type="InterPro" id="IPR000873">
    <property type="entry name" value="AMP-dep_synth/lig_dom"/>
</dbReference>
<organism evidence="3 4">
    <name type="scientific">Granulicella mallensis</name>
    <dbReference type="NCBI Taxonomy" id="940614"/>
    <lineage>
        <taxon>Bacteria</taxon>
        <taxon>Pseudomonadati</taxon>
        <taxon>Acidobacteriota</taxon>
        <taxon>Terriglobia</taxon>
        <taxon>Terriglobales</taxon>
        <taxon>Acidobacteriaceae</taxon>
        <taxon>Granulicella</taxon>
    </lineage>
</organism>
<dbReference type="RefSeq" id="WP_184260366.1">
    <property type="nucleotide sequence ID" value="NZ_JACHIO010000029.1"/>
</dbReference>
<dbReference type="GO" id="GO:0043041">
    <property type="term" value="P:amino acid activation for nonribosomal peptide biosynthetic process"/>
    <property type="evidence" value="ECO:0007669"/>
    <property type="project" value="TreeGrafter"/>
</dbReference>
<gene>
    <name evidence="3" type="ORF">HDF15_004947</name>
</gene>
<dbReference type="GO" id="GO:0003824">
    <property type="term" value="F:catalytic activity"/>
    <property type="evidence" value="ECO:0007669"/>
    <property type="project" value="InterPro"/>
</dbReference>
<dbReference type="Gene3D" id="2.30.38.10">
    <property type="entry name" value="Luciferase, Domain 3"/>
    <property type="match status" value="1"/>
</dbReference>
<dbReference type="FunFam" id="3.40.50.980:FF:000001">
    <property type="entry name" value="Non-ribosomal peptide synthetase"/>
    <property type="match status" value="1"/>
</dbReference>
<dbReference type="EMBL" id="JACHIO010000029">
    <property type="protein sequence ID" value="MBB5066567.1"/>
    <property type="molecule type" value="Genomic_DNA"/>
</dbReference>
<evidence type="ECO:0000313" key="4">
    <source>
        <dbReference type="Proteomes" id="UP000584867"/>
    </source>
</evidence>
<reference evidence="3 4" key="1">
    <citation type="submission" date="2020-08" db="EMBL/GenBank/DDBJ databases">
        <title>Genomic Encyclopedia of Type Strains, Phase IV (KMG-V): Genome sequencing to study the core and pangenomes of soil and plant-associated prokaryotes.</title>
        <authorList>
            <person name="Whitman W."/>
        </authorList>
    </citation>
    <scope>NUCLEOTIDE SEQUENCE [LARGE SCALE GENOMIC DNA]</scope>
    <source>
        <strain evidence="3 4">X5P3</strain>
    </source>
</reference>
<accession>A0A7W7ZVI1</accession>
<dbReference type="GO" id="GO:0031177">
    <property type="term" value="F:phosphopantetheine binding"/>
    <property type="evidence" value="ECO:0007669"/>
    <property type="project" value="TreeGrafter"/>
</dbReference>
<proteinExistence type="predicted"/>